<comment type="caution">
    <text evidence="1">The sequence shown here is derived from an EMBL/GenBank/DDBJ whole genome shotgun (WGS) entry which is preliminary data.</text>
</comment>
<evidence type="ECO:0008006" key="3">
    <source>
        <dbReference type="Google" id="ProtNLM"/>
    </source>
</evidence>
<dbReference type="Proteomes" id="UP000299102">
    <property type="component" value="Unassembled WGS sequence"/>
</dbReference>
<dbReference type="EMBL" id="BGZK01001176">
    <property type="protein sequence ID" value="GBP73502.1"/>
    <property type="molecule type" value="Genomic_DNA"/>
</dbReference>
<sequence>MHMNREVLRRSDKDYCIGCEGMHTEYAGVVYKATPIKSLARLGAMLGRKSKLSRCIKPTIYERYIRMVMTYASPVFAHAAPKALYRLQRCAVASAKCLIDELSPSRQMRCLDPAPVPILPLSPFPPTVFSLPPSVVLTDVTCARVVRSITLH</sequence>
<proteinExistence type="predicted"/>
<dbReference type="AlphaFoldDB" id="A0A4C1YFC0"/>
<protein>
    <recommendedName>
        <fullName evidence="3">RNA-directed DNA polymerase from mobile element jockey</fullName>
    </recommendedName>
</protein>
<dbReference type="OrthoDB" id="10050074at2759"/>
<gene>
    <name evidence="1" type="ORF">EVAR_57397_1</name>
</gene>
<keyword evidence="2" id="KW-1185">Reference proteome</keyword>
<evidence type="ECO:0000313" key="1">
    <source>
        <dbReference type="EMBL" id="GBP73502.1"/>
    </source>
</evidence>
<reference evidence="1 2" key="1">
    <citation type="journal article" date="2019" name="Commun. Biol.">
        <title>The bagworm genome reveals a unique fibroin gene that provides high tensile strength.</title>
        <authorList>
            <person name="Kono N."/>
            <person name="Nakamura H."/>
            <person name="Ohtoshi R."/>
            <person name="Tomita M."/>
            <person name="Numata K."/>
            <person name="Arakawa K."/>
        </authorList>
    </citation>
    <scope>NUCLEOTIDE SEQUENCE [LARGE SCALE GENOMIC DNA]</scope>
</reference>
<organism evidence="1 2">
    <name type="scientific">Eumeta variegata</name>
    <name type="common">Bagworm moth</name>
    <name type="synonym">Eumeta japonica</name>
    <dbReference type="NCBI Taxonomy" id="151549"/>
    <lineage>
        <taxon>Eukaryota</taxon>
        <taxon>Metazoa</taxon>
        <taxon>Ecdysozoa</taxon>
        <taxon>Arthropoda</taxon>
        <taxon>Hexapoda</taxon>
        <taxon>Insecta</taxon>
        <taxon>Pterygota</taxon>
        <taxon>Neoptera</taxon>
        <taxon>Endopterygota</taxon>
        <taxon>Lepidoptera</taxon>
        <taxon>Glossata</taxon>
        <taxon>Ditrysia</taxon>
        <taxon>Tineoidea</taxon>
        <taxon>Psychidae</taxon>
        <taxon>Oiketicinae</taxon>
        <taxon>Eumeta</taxon>
    </lineage>
</organism>
<accession>A0A4C1YFC0</accession>
<name>A0A4C1YFC0_EUMVA</name>
<evidence type="ECO:0000313" key="2">
    <source>
        <dbReference type="Proteomes" id="UP000299102"/>
    </source>
</evidence>